<comment type="caution">
    <text evidence="2">The sequence shown here is derived from an EMBL/GenBank/DDBJ whole genome shotgun (WGS) entry which is preliminary data.</text>
</comment>
<gene>
    <name evidence="2" type="ORF">CYMTET_30050</name>
</gene>
<dbReference type="EMBL" id="LGRX02017216">
    <property type="protein sequence ID" value="KAK3261027.1"/>
    <property type="molecule type" value="Genomic_DNA"/>
</dbReference>
<protein>
    <submittedName>
        <fullName evidence="2">Uncharacterized protein</fullName>
    </submittedName>
</protein>
<dbReference type="Proteomes" id="UP001190700">
    <property type="component" value="Unassembled WGS sequence"/>
</dbReference>
<dbReference type="AlphaFoldDB" id="A0AAE0FJW3"/>
<evidence type="ECO:0000313" key="3">
    <source>
        <dbReference type="Proteomes" id="UP001190700"/>
    </source>
</evidence>
<sequence>MRWLAPLSPNDDGSDNESVDSGDLADEPDREEFVEHDVATPEQNTLPGARTRAPQTETPEDRRTRLESEKYQKQTAEDIGAQFTENRRSTATGVPFKSKAGKQWYTQPPDDFTPGVLKSLVRDKPSKVEDGMWYVFQRILPPKTYWDKMSENTIKYATKHKAGEDINSAKAEDRRHSAFQGKGKQRPWKVGWASPRSLILFHATLLLMCLNVRSNHEDHFSTDSLLRSPVGDIFSLIPWEQTLRFFCPYDPDTLVTNPRDPAYNPYGKYELIRFTLFTAIHHLLVAPRTLSYDEGGKPWQGRGGGRHYSTLQ</sequence>
<reference evidence="2 3" key="1">
    <citation type="journal article" date="2015" name="Genome Biol. Evol.">
        <title>Comparative Genomics of a Bacterivorous Green Alga Reveals Evolutionary Causalities and Consequences of Phago-Mixotrophic Mode of Nutrition.</title>
        <authorList>
            <person name="Burns J.A."/>
            <person name="Paasch A."/>
            <person name="Narechania A."/>
            <person name="Kim E."/>
        </authorList>
    </citation>
    <scope>NUCLEOTIDE SEQUENCE [LARGE SCALE GENOMIC DNA]</scope>
    <source>
        <strain evidence="2 3">PLY_AMNH</strain>
    </source>
</reference>
<proteinExistence type="predicted"/>
<evidence type="ECO:0000256" key="1">
    <source>
        <dbReference type="SAM" id="MobiDB-lite"/>
    </source>
</evidence>
<feature type="compositionally biased region" description="Basic and acidic residues" evidence="1">
    <location>
        <begin position="59"/>
        <end position="76"/>
    </location>
</feature>
<name>A0AAE0FJW3_9CHLO</name>
<accession>A0AAE0FJW3</accession>
<evidence type="ECO:0000313" key="2">
    <source>
        <dbReference type="EMBL" id="KAK3261027.1"/>
    </source>
</evidence>
<feature type="region of interest" description="Disordered" evidence="1">
    <location>
        <begin position="1"/>
        <end position="76"/>
    </location>
</feature>
<organism evidence="2 3">
    <name type="scientific">Cymbomonas tetramitiformis</name>
    <dbReference type="NCBI Taxonomy" id="36881"/>
    <lineage>
        <taxon>Eukaryota</taxon>
        <taxon>Viridiplantae</taxon>
        <taxon>Chlorophyta</taxon>
        <taxon>Pyramimonadophyceae</taxon>
        <taxon>Pyramimonadales</taxon>
        <taxon>Pyramimonadaceae</taxon>
        <taxon>Cymbomonas</taxon>
    </lineage>
</organism>
<keyword evidence="3" id="KW-1185">Reference proteome</keyword>
<feature type="compositionally biased region" description="Acidic residues" evidence="1">
    <location>
        <begin position="12"/>
        <end position="30"/>
    </location>
</feature>